<sequence>MEIIIIEYWGLIKNTNIICNIYFLNRIARWFTWSLAPTYSNELFGTFEVYTINKTNDNWTNTYK</sequence>
<protein>
    <submittedName>
        <fullName evidence="1">Uncharacterized protein</fullName>
    </submittedName>
</protein>
<organism evidence="1 2">
    <name type="scientific">Cavenderia fasciculata</name>
    <name type="common">Slime mold</name>
    <name type="synonym">Dictyostelium fasciculatum</name>
    <dbReference type="NCBI Taxonomy" id="261658"/>
    <lineage>
        <taxon>Eukaryota</taxon>
        <taxon>Amoebozoa</taxon>
        <taxon>Evosea</taxon>
        <taxon>Eumycetozoa</taxon>
        <taxon>Dictyostelia</taxon>
        <taxon>Acytosteliales</taxon>
        <taxon>Cavenderiaceae</taxon>
        <taxon>Cavenderia</taxon>
    </lineage>
</organism>
<evidence type="ECO:0000313" key="2">
    <source>
        <dbReference type="Proteomes" id="UP000007797"/>
    </source>
</evidence>
<gene>
    <name evidence="1" type="ORF">DFA_06828</name>
</gene>
<dbReference type="Proteomes" id="UP000007797">
    <property type="component" value="Unassembled WGS sequence"/>
</dbReference>
<dbReference type="AlphaFoldDB" id="F4Q2E1"/>
<accession>F4Q2E1</accession>
<dbReference type="KEGG" id="dfa:DFA_06828"/>
<keyword evidence="2" id="KW-1185">Reference proteome</keyword>
<evidence type="ECO:0000313" key="1">
    <source>
        <dbReference type="EMBL" id="EGG18161.1"/>
    </source>
</evidence>
<proteinExistence type="predicted"/>
<dbReference type="EMBL" id="GL883020">
    <property type="protein sequence ID" value="EGG18161.1"/>
    <property type="molecule type" value="Genomic_DNA"/>
</dbReference>
<name>F4Q2E1_CACFS</name>
<dbReference type="RefSeq" id="XP_004366202.1">
    <property type="nucleotide sequence ID" value="XM_004366145.1"/>
</dbReference>
<dbReference type="GeneID" id="14870079"/>
<reference evidence="2" key="1">
    <citation type="journal article" date="2011" name="Genome Res.">
        <title>Phylogeny-wide analysis of social amoeba genomes highlights ancient origins for complex intercellular communication.</title>
        <authorList>
            <person name="Heidel A.J."/>
            <person name="Lawal H.M."/>
            <person name="Felder M."/>
            <person name="Schilde C."/>
            <person name="Helps N.R."/>
            <person name="Tunggal B."/>
            <person name="Rivero F."/>
            <person name="John U."/>
            <person name="Schleicher M."/>
            <person name="Eichinger L."/>
            <person name="Platzer M."/>
            <person name="Noegel A.A."/>
            <person name="Schaap P."/>
            <person name="Gloeckner G."/>
        </authorList>
    </citation>
    <scope>NUCLEOTIDE SEQUENCE [LARGE SCALE GENOMIC DNA]</scope>
    <source>
        <strain evidence="2">SH3</strain>
    </source>
</reference>